<sequence>MAVAKRLFHLRERASRERCEKCFRQSSHKGFSGTRDNNMSCG</sequence>
<dbReference type="EMBL" id="GBXM01019566">
    <property type="protein sequence ID" value="JAH89011.1"/>
    <property type="molecule type" value="Transcribed_RNA"/>
</dbReference>
<protein>
    <submittedName>
        <fullName evidence="1">Uncharacterized protein</fullName>
    </submittedName>
</protein>
<name>A0A0E9WFE0_ANGAN</name>
<dbReference type="AlphaFoldDB" id="A0A0E9WFE0"/>
<accession>A0A0E9WFE0</accession>
<organism evidence="1">
    <name type="scientific">Anguilla anguilla</name>
    <name type="common">European freshwater eel</name>
    <name type="synonym">Muraena anguilla</name>
    <dbReference type="NCBI Taxonomy" id="7936"/>
    <lineage>
        <taxon>Eukaryota</taxon>
        <taxon>Metazoa</taxon>
        <taxon>Chordata</taxon>
        <taxon>Craniata</taxon>
        <taxon>Vertebrata</taxon>
        <taxon>Euteleostomi</taxon>
        <taxon>Actinopterygii</taxon>
        <taxon>Neopterygii</taxon>
        <taxon>Teleostei</taxon>
        <taxon>Anguilliformes</taxon>
        <taxon>Anguillidae</taxon>
        <taxon>Anguilla</taxon>
    </lineage>
</organism>
<reference evidence="1" key="2">
    <citation type="journal article" date="2015" name="Fish Shellfish Immunol.">
        <title>Early steps in the European eel (Anguilla anguilla)-Vibrio vulnificus interaction in the gills: Role of the RtxA13 toxin.</title>
        <authorList>
            <person name="Callol A."/>
            <person name="Pajuelo D."/>
            <person name="Ebbesson L."/>
            <person name="Teles M."/>
            <person name="MacKenzie S."/>
            <person name="Amaro C."/>
        </authorList>
    </citation>
    <scope>NUCLEOTIDE SEQUENCE</scope>
</reference>
<proteinExistence type="predicted"/>
<reference evidence="1" key="1">
    <citation type="submission" date="2014-11" db="EMBL/GenBank/DDBJ databases">
        <authorList>
            <person name="Amaro Gonzalez C."/>
        </authorList>
    </citation>
    <scope>NUCLEOTIDE SEQUENCE</scope>
</reference>
<evidence type="ECO:0000313" key="1">
    <source>
        <dbReference type="EMBL" id="JAH89011.1"/>
    </source>
</evidence>